<dbReference type="STRING" id="257708.RGI145_12380"/>
<accession>A0A1L7AKL4</accession>
<dbReference type="KEGG" id="rgi:RGI145_12380"/>
<dbReference type="Pfam" id="PF20901">
    <property type="entry name" value="Sf6_terminase"/>
    <property type="match status" value="1"/>
</dbReference>
<feature type="region of interest" description="Disordered" evidence="1">
    <location>
        <begin position="142"/>
        <end position="172"/>
    </location>
</feature>
<organism evidence="2 3">
    <name type="scientific">Roseomonas gilardii</name>
    <dbReference type="NCBI Taxonomy" id="257708"/>
    <lineage>
        <taxon>Bacteria</taxon>
        <taxon>Pseudomonadati</taxon>
        <taxon>Pseudomonadota</taxon>
        <taxon>Alphaproteobacteria</taxon>
        <taxon>Acetobacterales</taxon>
        <taxon>Roseomonadaceae</taxon>
        <taxon>Roseomonas</taxon>
    </lineage>
</organism>
<name>A0A1L7AKL4_9PROT</name>
<protein>
    <recommendedName>
        <fullName evidence="4">Terminase small subunit protein</fullName>
    </recommendedName>
</protein>
<feature type="compositionally biased region" description="Gly residues" evidence="1">
    <location>
        <begin position="157"/>
        <end position="172"/>
    </location>
</feature>
<dbReference type="EMBL" id="CP015583">
    <property type="protein sequence ID" value="APT59301.1"/>
    <property type="molecule type" value="Genomic_DNA"/>
</dbReference>
<dbReference type="InterPro" id="IPR048683">
    <property type="entry name" value="Sf6_terminase"/>
</dbReference>
<gene>
    <name evidence="2" type="ORF">RGI145_12380</name>
</gene>
<evidence type="ECO:0000313" key="2">
    <source>
        <dbReference type="EMBL" id="APT59301.1"/>
    </source>
</evidence>
<evidence type="ECO:0008006" key="4">
    <source>
        <dbReference type="Google" id="ProtNLM"/>
    </source>
</evidence>
<dbReference type="Gene3D" id="1.10.10.60">
    <property type="entry name" value="Homeodomain-like"/>
    <property type="match status" value="1"/>
</dbReference>
<reference evidence="2 3" key="1">
    <citation type="submission" date="2016-05" db="EMBL/GenBank/DDBJ databases">
        <title>Complete Genome and Methylome Analysis of Psychrotrophic Bacterial Isolates from Antarctic Lake Untersee.</title>
        <authorList>
            <person name="Fomenkov A."/>
            <person name="Akimov V.N."/>
            <person name="Vasilyeva L.V."/>
            <person name="Andersen D."/>
            <person name="Vincze T."/>
            <person name="Roberts R.J."/>
        </authorList>
    </citation>
    <scope>NUCLEOTIDE SEQUENCE [LARGE SCALE GENOMIC DNA]</scope>
    <source>
        <strain evidence="2 3">U14-5</strain>
    </source>
</reference>
<dbReference type="AlphaFoldDB" id="A0A1L7AKL4"/>
<evidence type="ECO:0000256" key="1">
    <source>
        <dbReference type="SAM" id="MobiDB-lite"/>
    </source>
</evidence>
<evidence type="ECO:0000313" key="3">
    <source>
        <dbReference type="Proteomes" id="UP000185494"/>
    </source>
</evidence>
<dbReference type="Proteomes" id="UP000185494">
    <property type="component" value="Chromosome 1"/>
</dbReference>
<sequence length="172" mass="18807">MEPAVTGRPSSYTPELAAEICRRISEGESLKRVCGDEGMPARSTVQLWIINDTSGFSGMYARAREAQAHAWADEILDVAEDGSNDWMERTGKDDAPGYVLNGEHVQRSRLRVDTRKWLMSKMLPKVYGEKLEVEATVKQATLTDEPLNEDDWSKRYGPGGVAASGGSAEGAG</sequence>
<proteinExistence type="predicted"/>